<sequence>MNQENKRPPKLTGLDDSSAAWLERFSGDTWWSLELTVCWSLRTCVCGLLLLETLAWKPTILRPATLSLPWTWNTNGLRNLKHLPPGFLLPPPPTLPPSQEPDESSSIIHCK</sequence>
<name>A0ABU7ANB7_9TELE</name>
<gene>
    <name evidence="2" type="ORF">ATANTOWER_006098</name>
</gene>
<protein>
    <submittedName>
        <fullName evidence="2">Uncharacterized protein</fullName>
    </submittedName>
</protein>
<evidence type="ECO:0000313" key="3">
    <source>
        <dbReference type="Proteomes" id="UP001345963"/>
    </source>
</evidence>
<evidence type="ECO:0000313" key="2">
    <source>
        <dbReference type="EMBL" id="MED6239408.1"/>
    </source>
</evidence>
<dbReference type="EMBL" id="JAHUTI010021353">
    <property type="protein sequence ID" value="MED6239408.1"/>
    <property type="molecule type" value="Genomic_DNA"/>
</dbReference>
<organism evidence="2 3">
    <name type="scientific">Ataeniobius toweri</name>
    <dbReference type="NCBI Taxonomy" id="208326"/>
    <lineage>
        <taxon>Eukaryota</taxon>
        <taxon>Metazoa</taxon>
        <taxon>Chordata</taxon>
        <taxon>Craniata</taxon>
        <taxon>Vertebrata</taxon>
        <taxon>Euteleostomi</taxon>
        <taxon>Actinopterygii</taxon>
        <taxon>Neopterygii</taxon>
        <taxon>Teleostei</taxon>
        <taxon>Neoteleostei</taxon>
        <taxon>Acanthomorphata</taxon>
        <taxon>Ovalentaria</taxon>
        <taxon>Atherinomorphae</taxon>
        <taxon>Cyprinodontiformes</taxon>
        <taxon>Goodeidae</taxon>
        <taxon>Ataeniobius</taxon>
    </lineage>
</organism>
<proteinExistence type="predicted"/>
<comment type="caution">
    <text evidence="2">The sequence shown here is derived from an EMBL/GenBank/DDBJ whole genome shotgun (WGS) entry which is preliminary data.</text>
</comment>
<dbReference type="Proteomes" id="UP001345963">
    <property type="component" value="Unassembled WGS sequence"/>
</dbReference>
<reference evidence="2 3" key="1">
    <citation type="submission" date="2021-07" db="EMBL/GenBank/DDBJ databases">
        <authorList>
            <person name="Palmer J.M."/>
        </authorList>
    </citation>
    <scope>NUCLEOTIDE SEQUENCE [LARGE SCALE GENOMIC DNA]</scope>
    <source>
        <strain evidence="2 3">AT_MEX2019</strain>
        <tissue evidence="2">Muscle</tissue>
    </source>
</reference>
<evidence type="ECO:0000256" key="1">
    <source>
        <dbReference type="SAM" id="MobiDB-lite"/>
    </source>
</evidence>
<accession>A0ABU7ANB7</accession>
<keyword evidence="3" id="KW-1185">Reference proteome</keyword>
<feature type="compositionally biased region" description="Pro residues" evidence="1">
    <location>
        <begin position="88"/>
        <end position="99"/>
    </location>
</feature>
<feature type="region of interest" description="Disordered" evidence="1">
    <location>
        <begin position="88"/>
        <end position="111"/>
    </location>
</feature>